<accession>A0AAV1QUP3</accession>
<proteinExistence type="predicted"/>
<dbReference type="AlphaFoldDB" id="A0AAV1QUP3"/>
<comment type="caution">
    <text evidence="1">The sequence shown here is derived from an EMBL/GenBank/DDBJ whole genome shotgun (WGS) entry which is preliminary data.</text>
</comment>
<keyword evidence="2" id="KW-1185">Reference proteome</keyword>
<reference evidence="1 2" key="1">
    <citation type="submission" date="2024-01" db="EMBL/GenBank/DDBJ databases">
        <authorList>
            <person name="Waweru B."/>
        </authorList>
    </citation>
    <scope>NUCLEOTIDE SEQUENCE [LARGE SCALE GENOMIC DNA]</scope>
</reference>
<evidence type="ECO:0000313" key="1">
    <source>
        <dbReference type="EMBL" id="CAK7324788.1"/>
    </source>
</evidence>
<sequence>MVAFDRASLLLGGLPFSVLSLGLPSSAPVILHLGRLDMSTSSRSSTSRSASIGLHYPVAELLALEVDLHLGTIPRLFCLSVVPALASSICLASSRSSSSPVHIELHFTCTRPPLCVQASFISVALVSSPNPYNLAHASVSHRATLAGAPLCRPPPMALSPSLTLFLASLLRYH</sequence>
<name>A0AAV1QUP3_9ROSI</name>
<dbReference type="EMBL" id="CAWUPB010000685">
    <property type="protein sequence ID" value="CAK7324788.1"/>
    <property type="molecule type" value="Genomic_DNA"/>
</dbReference>
<organism evidence="1 2">
    <name type="scientific">Dovyalis caffra</name>
    <dbReference type="NCBI Taxonomy" id="77055"/>
    <lineage>
        <taxon>Eukaryota</taxon>
        <taxon>Viridiplantae</taxon>
        <taxon>Streptophyta</taxon>
        <taxon>Embryophyta</taxon>
        <taxon>Tracheophyta</taxon>
        <taxon>Spermatophyta</taxon>
        <taxon>Magnoliopsida</taxon>
        <taxon>eudicotyledons</taxon>
        <taxon>Gunneridae</taxon>
        <taxon>Pentapetalae</taxon>
        <taxon>rosids</taxon>
        <taxon>fabids</taxon>
        <taxon>Malpighiales</taxon>
        <taxon>Salicaceae</taxon>
        <taxon>Flacourtieae</taxon>
        <taxon>Dovyalis</taxon>
    </lineage>
</organism>
<protein>
    <submittedName>
        <fullName evidence="1">Uncharacterized protein</fullName>
    </submittedName>
</protein>
<dbReference type="Proteomes" id="UP001314170">
    <property type="component" value="Unassembled WGS sequence"/>
</dbReference>
<gene>
    <name evidence="1" type="ORF">DCAF_LOCUS2454</name>
</gene>
<evidence type="ECO:0000313" key="2">
    <source>
        <dbReference type="Proteomes" id="UP001314170"/>
    </source>
</evidence>